<dbReference type="PANTHER" id="PTHR40111">
    <property type="entry name" value="CEPHALOSPORIN-C DEACETYLASE"/>
    <property type="match status" value="1"/>
</dbReference>
<name>A0A2M9C3T6_9MICO</name>
<protein>
    <submittedName>
        <fullName evidence="4">Cephalosporin-C deacetylase</fullName>
    </submittedName>
</protein>
<feature type="active site" description="Nucleophile" evidence="1">
    <location>
        <position position="185"/>
    </location>
</feature>
<keyword evidence="5" id="KW-1185">Reference proteome</keyword>
<feature type="active site" description="Charge relay system" evidence="1">
    <location>
        <position position="271"/>
    </location>
</feature>
<dbReference type="SUPFAM" id="SSF53474">
    <property type="entry name" value="alpha/beta-Hydrolases"/>
    <property type="match status" value="1"/>
</dbReference>
<feature type="binding site" evidence="2">
    <location>
        <position position="91"/>
    </location>
    <ligand>
        <name>substrate</name>
    </ligand>
</feature>
<dbReference type="GO" id="GO:0052689">
    <property type="term" value="F:carboxylic ester hydrolase activity"/>
    <property type="evidence" value="ECO:0007669"/>
    <property type="project" value="TreeGrafter"/>
</dbReference>
<reference evidence="4 5" key="1">
    <citation type="submission" date="2017-11" db="EMBL/GenBank/DDBJ databases">
        <title>Genomic Encyclopedia of Archaeal and Bacterial Type Strains, Phase II (KMG-II): From Individual Species to Whole Genera.</title>
        <authorList>
            <person name="Goeker M."/>
        </authorList>
    </citation>
    <scope>NUCLEOTIDE SEQUENCE [LARGE SCALE GENOMIC DNA]</scope>
    <source>
        <strain evidence="4 5">DSM 25625</strain>
    </source>
</reference>
<dbReference type="GO" id="GO:0005976">
    <property type="term" value="P:polysaccharide metabolic process"/>
    <property type="evidence" value="ECO:0007669"/>
    <property type="project" value="TreeGrafter"/>
</dbReference>
<evidence type="ECO:0000259" key="3">
    <source>
        <dbReference type="Pfam" id="PF05448"/>
    </source>
</evidence>
<dbReference type="OrthoDB" id="9770528at2"/>
<dbReference type="Pfam" id="PF05448">
    <property type="entry name" value="AXE1"/>
    <property type="match status" value="1"/>
</dbReference>
<dbReference type="InterPro" id="IPR029058">
    <property type="entry name" value="AB_hydrolase_fold"/>
</dbReference>
<sequence>MFVDLPEDQLREYRSAQTDPADFDEFWARTLAESRSVEAPVTVALVDTGLVTVDVYDVTFPGFGGQPIKAWLRVPAGATGPLPTIVEFVGYGGGRGHAIEKLIWASAGFAHFHMDTRGQGSSWSVGDTPDEAGTGPQFPGFMTRGIADRESYYYRRLITDAVRAVDAARSLDLVDPSRVAVLGQSQGGGLALAVAGLVPDLSAVVSYVPFLCDFPRATTFTDNDPYREIGRYLAVRRSEAAAVRTTLAYFDGVNFAARAVAPAWISAALMDSTCPPSTVFGAYNNYAGPKQMTVWPYNDHEGGGIDSDEQSLAVLRGIFAEQPAAAASVVG</sequence>
<evidence type="ECO:0000256" key="2">
    <source>
        <dbReference type="PIRSR" id="PIRSR639069-2"/>
    </source>
</evidence>
<dbReference type="PANTHER" id="PTHR40111:SF1">
    <property type="entry name" value="CEPHALOSPORIN-C DEACETYLASE"/>
    <property type="match status" value="1"/>
</dbReference>
<dbReference type="Gene3D" id="3.40.50.1820">
    <property type="entry name" value="alpha/beta hydrolase"/>
    <property type="match status" value="1"/>
</dbReference>
<dbReference type="InterPro" id="IPR008391">
    <property type="entry name" value="AXE1_dom"/>
</dbReference>
<organism evidence="4 5">
    <name type="scientific">Compostimonas suwonensis</name>
    <dbReference type="NCBI Taxonomy" id="1048394"/>
    <lineage>
        <taxon>Bacteria</taxon>
        <taxon>Bacillati</taxon>
        <taxon>Actinomycetota</taxon>
        <taxon>Actinomycetes</taxon>
        <taxon>Micrococcales</taxon>
        <taxon>Microbacteriaceae</taxon>
        <taxon>Compostimonas</taxon>
    </lineage>
</organism>
<evidence type="ECO:0000313" key="4">
    <source>
        <dbReference type="EMBL" id="PJJ65172.1"/>
    </source>
</evidence>
<dbReference type="Proteomes" id="UP000230161">
    <property type="component" value="Unassembled WGS sequence"/>
</dbReference>
<evidence type="ECO:0000256" key="1">
    <source>
        <dbReference type="PIRSR" id="PIRSR639069-1"/>
    </source>
</evidence>
<dbReference type="InterPro" id="IPR039069">
    <property type="entry name" value="CE7"/>
</dbReference>
<dbReference type="EMBL" id="PGFB01000001">
    <property type="protein sequence ID" value="PJJ65172.1"/>
    <property type="molecule type" value="Genomic_DNA"/>
</dbReference>
<evidence type="ECO:0000313" key="5">
    <source>
        <dbReference type="Proteomes" id="UP000230161"/>
    </source>
</evidence>
<gene>
    <name evidence="4" type="ORF">CLV54_0201</name>
</gene>
<accession>A0A2M9C3T6</accession>
<dbReference type="AlphaFoldDB" id="A0A2M9C3T6"/>
<comment type="caution">
    <text evidence="4">The sequence shown here is derived from an EMBL/GenBank/DDBJ whole genome shotgun (WGS) entry which is preliminary data.</text>
</comment>
<feature type="active site" description="Charge relay system" evidence="1">
    <location>
        <position position="300"/>
    </location>
</feature>
<feature type="domain" description="Acetyl xylan esterase" evidence="3">
    <location>
        <begin position="2"/>
        <end position="306"/>
    </location>
</feature>
<proteinExistence type="predicted"/>
<dbReference type="RefSeq" id="WP_100343098.1">
    <property type="nucleotide sequence ID" value="NZ_PGFB01000001.1"/>
</dbReference>